<feature type="domain" description="BD-FAE-like" evidence="3">
    <location>
        <begin position="42"/>
        <end position="129"/>
    </location>
</feature>
<evidence type="ECO:0000259" key="3">
    <source>
        <dbReference type="Pfam" id="PF20434"/>
    </source>
</evidence>
<dbReference type="Pfam" id="PF20434">
    <property type="entry name" value="BD-FAE"/>
    <property type="match status" value="1"/>
</dbReference>
<protein>
    <submittedName>
        <fullName evidence="4">Acetyl esterase/lipase</fullName>
    </submittedName>
</protein>
<name>A0AAE3GJ94_9PSEU</name>
<dbReference type="PANTHER" id="PTHR48081:SF33">
    <property type="entry name" value="KYNURENINE FORMAMIDASE"/>
    <property type="match status" value="1"/>
</dbReference>
<dbReference type="Gene3D" id="3.40.50.1820">
    <property type="entry name" value="alpha/beta hydrolase"/>
    <property type="match status" value="1"/>
</dbReference>
<dbReference type="RefSeq" id="WP_253773763.1">
    <property type="nucleotide sequence ID" value="NZ_JAMTCK010000009.1"/>
</dbReference>
<sequence>MTEDRSVLTRPATAPDVCLRYGTHEPHVADVWFADPAVPNPALAVVVHGGFWRPEYDRRGTWPLADAIRRQGWTVASVEYRRTPGQPQATVADVRLALHAVPELVPGSGRVVVVGHSAGGHLALHAAAVAPAPGLVATVALAPVADLVAAHRLALDVDAVAAFLGGAPEPHGDLDPVRLPTPSRPVVLVHGTEDAIVPIELAHSYAAAHPATRLVSVPGAGHFALIDPLSTAWPTVRGVLADL</sequence>
<evidence type="ECO:0000313" key="5">
    <source>
        <dbReference type="Proteomes" id="UP001206128"/>
    </source>
</evidence>
<comment type="caution">
    <text evidence="4">The sequence shown here is derived from an EMBL/GenBank/DDBJ whole genome shotgun (WGS) entry which is preliminary data.</text>
</comment>
<gene>
    <name evidence="4" type="ORF">LX83_004031</name>
</gene>
<reference evidence="4" key="1">
    <citation type="submission" date="2022-06" db="EMBL/GenBank/DDBJ databases">
        <title>Genomic Encyclopedia of Archaeal and Bacterial Type Strains, Phase II (KMG-II): from individual species to whole genera.</title>
        <authorList>
            <person name="Goeker M."/>
        </authorList>
    </citation>
    <scope>NUCLEOTIDE SEQUENCE</scope>
    <source>
        <strain evidence="4">DSM 43935</strain>
    </source>
</reference>
<dbReference type="SUPFAM" id="SSF53474">
    <property type="entry name" value="alpha/beta-Hydrolases"/>
    <property type="match status" value="1"/>
</dbReference>
<dbReference type="InterPro" id="IPR013595">
    <property type="entry name" value="Pept_S33_TAP-like_C"/>
</dbReference>
<keyword evidence="5" id="KW-1185">Reference proteome</keyword>
<evidence type="ECO:0000256" key="1">
    <source>
        <dbReference type="ARBA" id="ARBA00022801"/>
    </source>
</evidence>
<keyword evidence="1" id="KW-0378">Hydrolase</keyword>
<proteinExistence type="predicted"/>
<dbReference type="InterPro" id="IPR050300">
    <property type="entry name" value="GDXG_lipolytic_enzyme"/>
</dbReference>
<dbReference type="InterPro" id="IPR029058">
    <property type="entry name" value="AB_hydrolase_fold"/>
</dbReference>
<dbReference type="PANTHER" id="PTHR48081">
    <property type="entry name" value="AB HYDROLASE SUPERFAMILY PROTEIN C4A8.06C"/>
    <property type="match status" value="1"/>
</dbReference>
<evidence type="ECO:0000313" key="4">
    <source>
        <dbReference type="EMBL" id="MCP2167158.1"/>
    </source>
</evidence>
<dbReference type="EMBL" id="JAMTCK010000009">
    <property type="protein sequence ID" value="MCP2167158.1"/>
    <property type="molecule type" value="Genomic_DNA"/>
</dbReference>
<dbReference type="Proteomes" id="UP001206128">
    <property type="component" value="Unassembled WGS sequence"/>
</dbReference>
<dbReference type="AlphaFoldDB" id="A0AAE3GJ94"/>
<evidence type="ECO:0000259" key="2">
    <source>
        <dbReference type="Pfam" id="PF08386"/>
    </source>
</evidence>
<accession>A0AAE3GJ94</accession>
<dbReference type="Pfam" id="PF08386">
    <property type="entry name" value="Abhydrolase_4"/>
    <property type="match status" value="1"/>
</dbReference>
<dbReference type="InterPro" id="IPR049492">
    <property type="entry name" value="BD-FAE-like_dom"/>
</dbReference>
<organism evidence="4 5">
    <name type="scientific">Goodfellowiella coeruleoviolacea</name>
    <dbReference type="NCBI Taxonomy" id="334858"/>
    <lineage>
        <taxon>Bacteria</taxon>
        <taxon>Bacillati</taxon>
        <taxon>Actinomycetota</taxon>
        <taxon>Actinomycetes</taxon>
        <taxon>Pseudonocardiales</taxon>
        <taxon>Pseudonocardiaceae</taxon>
        <taxon>Goodfellowiella</taxon>
    </lineage>
</organism>
<dbReference type="GO" id="GO:0016787">
    <property type="term" value="F:hydrolase activity"/>
    <property type="evidence" value="ECO:0007669"/>
    <property type="project" value="UniProtKB-KW"/>
</dbReference>
<feature type="domain" description="Peptidase S33 tripeptidyl aminopeptidase-like C-terminal" evidence="2">
    <location>
        <begin position="183"/>
        <end position="227"/>
    </location>
</feature>